<evidence type="ECO:0000313" key="2">
    <source>
        <dbReference type="Proteomes" id="UP001160130"/>
    </source>
</evidence>
<reference evidence="1 2" key="1">
    <citation type="submission" date="2023-04" db="EMBL/GenBank/DDBJ databases">
        <title>Forest soil microbial communities from Buena Vista Peninsula, Colon Province, Panama.</title>
        <authorList>
            <person name="Bouskill N."/>
        </authorList>
    </citation>
    <scope>NUCLEOTIDE SEQUENCE [LARGE SCALE GENOMIC DNA]</scope>
    <source>
        <strain evidence="1 2">AC80</strain>
    </source>
</reference>
<name>A0ABT6KSX8_9MYCO</name>
<accession>A0ABT6KSX8</accession>
<organism evidence="1 2">
    <name type="scientific">Mycolicibacterium frederiksbergense</name>
    <dbReference type="NCBI Taxonomy" id="117567"/>
    <lineage>
        <taxon>Bacteria</taxon>
        <taxon>Bacillati</taxon>
        <taxon>Actinomycetota</taxon>
        <taxon>Actinomycetes</taxon>
        <taxon>Mycobacteriales</taxon>
        <taxon>Mycobacteriaceae</taxon>
        <taxon>Mycolicibacterium</taxon>
    </lineage>
</organism>
<gene>
    <name evidence="1" type="ORF">M2272_000462</name>
</gene>
<proteinExistence type="predicted"/>
<evidence type="ECO:0000313" key="1">
    <source>
        <dbReference type="EMBL" id="MDH6193841.1"/>
    </source>
</evidence>
<comment type="caution">
    <text evidence="1">The sequence shown here is derived from an EMBL/GenBank/DDBJ whole genome shotgun (WGS) entry which is preliminary data.</text>
</comment>
<dbReference type="Proteomes" id="UP001160130">
    <property type="component" value="Unassembled WGS sequence"/>
</dbReference>
<keyword evidence="2" id="KW-1185">Reference proteome</keyword>
<protein>
    <submittedName>
        <fullName evidence="1">Uncharacterized protein</fullName>
    </submittedName>
</protein>
<dbReference type="EMBL" id="JARXVE010000001">
    <property type="protein sequence ID" value="MDH6193841.1"/>
    <property type="molecule type" value="Genomic_DNA"/>
</dbReference>
<sequence length="50" mass="5685">MSVWLHTLADMRTRHISLWIEARPETVYSYAAEPGNLAADLETLRSLLEG</sequence>